<evidence type="ECO:0000256" key="2">
    <source>
        <dbReference type="ARBA" id="ARBA00022448"/>
    </source>
</evidence>
<dbReference type="SUPFAM" id="SSF103473">
    <property type="entry name" value="MFS general substrate transporter"/>
    <property type="match status" value="1"/>
</dbReference>
<comment type="caution">
    <text evidence="8">The sequence shown here is derived from an EMBL/GenBank/DDBJ whole genome shotgun (WGS) entry which is preliminary data.</text>
</comment>
<dbReference type="AlphaFoldDB" id="A0AAD9HU75"/>
<evidence type="ECO:0000313" key="9">
    <source>
        <dbReference type="Proteomes" id="UP001232148"/>
    </source>
</evidence>
<keyword evidence="9" id="KW-1185">Reference proteome</keyword>
<accession>A0AAD9HU75</accession>
<reference evidence="8" key="1">
    <citation type="submission" date="2021-06" db="EMBL/GenBank/DDBJ databases">
        <title>Comparative genomics, transcriptomics and evolutionary studies reveal genomic signatures of adaptation to plant cell wall in hemibiotrophic fungi.</title>
        <authorList>
            <consortium name="DOE Joint Genome Institute"/>
            <person name="Baroncelli R."/>
            <person name="Diaz J.F."/>
            <person name="Benocci T."/>
            <person name="Peng M."/>
            <person name="Battaglia E."/>
            <person name="Haridas S."/>
            <person name="Andreopoulos W."/>
            <person name="Labutti K."/>
            <person name="Pangilinan J."/>
            <person name="Floch G.L."/>
            <person name="Makela M.R."/>
            <person name="Henrissat B."/>
            <person name="Grigoriev I.V."/>
            <person name="Crouch J.A."/>
            <person name="De Vries R.P."/>
            <person name="Sukno S.A."/>
            <person name="Thon M.R."/>
        </authorList>
    </citation>
    <scope>NUCLEOTIDE SEQUENCE</scope>
    <source>
        <strain evidence="8">MAFF235873</strain>
    </source>
</reference>
<gene>
    <name evidence="8" type="ORF">LX32DRAFT_688693</name>
</gene>
<evidence type="ECO:0000256" key="1">
    <source>
        <dbReference type="ARBA" id="ARBA00004141"/>
    </source>
</evidence>
<dbReference type="InterPro" id="IPR005829">
    <property type="entry name" value="Sugar_transporter_CS"/>
</dbReference>
<dbReference type="PROSITE" id="PS50850">
    <property type="entry name" value="MFS"/>
    <property type="match status" value="1"/>
</dbReference>
<evidence type="ECO:0000256" key="5">
    <source>
        <dbReference type="ARBA" id="ARBA00023136"/>
    </source>
</evidence>
<keyword evidence="3 6" id="KW-0812">Transmembrane</keyword>
<dbReference type="GO" id="GO:0016020">
    <property type="term" value="C:membrane"/>
    <property type="evidence" value="ECO:0007669"/>
    <property type="project" value="UniProtKB-SubCell"/>
</dbReference>
<dbReference type="Gene3D" id="1.20.1250.20">
    <property type="entry name" value="MFS general substrate transporter like domains"/>
    <property type="match status" value="1"/>
</dbReference>
<evidence type="ECO:0000259" key="7">
    <source>
        <dbReference type="PROSITE" id="PS50850"/>
    </source>
</evidence>
<dbReference type="InterPro" id="IPR020846">
    <property type="entry name" value="MFS_dom"/>
</dbReference>
<evidence type="ECO:0000256" key="4">
    <source>
        <dbReference type="ARBA" id="ARBA00022989"/>
    </source>
</evidence>
<dbReference type="Proteomes" id="UP001232148">
    <property type="component" value="Unassembled WGS sequence"/>
</dbReference>
<feature type="domain" description="Major facilitator superfamily (MFS) profile" evidence="7">
    <location>
        <begin position="73"/>
        <end position="194"/>
    </location>
</feature>
<protein>
    <recommendedName>
        <fullName evidence="7">Major facilitator superfamily (MFS) profile domain-containing protein</fullName>
    </recommendedName>
</protein>
<feature type="transmembrane region" description="Helical" evidence="6">
    <location>
        <begin position="137"/>
        <end position="155"/>
    </location>
</feature>
<comment type="subcellular location">
    <subcellularLocation>
        <location evidence="1">Membrane</location>
        <topology evidence="1">Multi-pass membrane protein</topology>
    </subcellularLocation>
</comment>
<dbReference type="Pfam" id="PF06609">
    <property type="entry name" value="TRI12"/>
    <property type="match status" value="1"/>
</dbReference>
<dbReference type="GO" id="GO:0022857">
    <property type="term" value="F:transmembrane transporter activity"/>
    <property type="evidence" value="ECO:0007669"/>
    <property type="project" value="InterPro"/>
</dbReference>
<sequence length="194" mass="21025">MTGPSHSEGPASDARNIRELDNREAHLENDGPGYNNLPDNVISIVHMDGTVRQIQTKIIGDPTQWFNRTLVCIMMAQNLGSTAVWSEWMALTNNHNRVNQELGLPANDHRLSVVWLVGSSIGFLIVGRLSDLYGRRWLIINTSLLGFIGTCLGYAGGSIGVLIASNIFSGVAAAARLSFGFVVGEIVPTKLRAP</sequence>
<keyword evidence="5 6" id="KW-0472">Membrane</keyword>
<organism evidence="8 9">
    <name type="scientific">Colletotrichum zoysiae</name>
    <dbReference type="NCBI Taxonomy" id="1216348"/>
    <lineage>
        <taxon>Eukaryota</taxon>
        <taxon>Fungi</taxon>
        <taxon>Dikarya</taxon>
        <taxon>Ascomycota</taxon>
        <taxon>Pezizomycotina</taxon>
        <taxon>Sordariomycetes</taxon>
        <taxon>Hypocreomycetidae</taxon>
        <taxon>Glomerellales</taxon>
        <taxon>Glomerellaceae</taxon>
        <taxon>Colletotrichum</taxon>
        <taxon>Colletotrichum graminicola species complex</taxon>
    </lineage>
</organism>
<feature type="transmembrane region" description="Helical" evidence="6">
    <location>
        <begin position="112"/>
        <end position="130"/>
    </location>
</feature>
<keyword evidence="2" id="KW-0813">Transport</keyword>
<evidence type="ECO:0000313" key="8">
    <source>
        <dbReference type="EMBL" id="KAK2035386.1"/>
    </source>
</evidence>
<feature type="transmembrane region" description="Helical" evidence="6">
    <location>
        <begin position="161"/>
        <end position="183"/>
    </location>
</feature>
<dbReference type="PROSITE" id="PS00216">
    <property type="entry name" value="SUGAR_TRANSPORT_1"/>
    <property type="match status" value="1"/>
</dbReference>
<name>A0AAD9HU75_9PEZI</name>
<dbReference type="InterPro" id="IPR036259">
    <property type="entry name" value="MFS_trans_sf"/>
</dbReference>
<dbReference type="EMBL" id="MU842809">
    <property type="protein sequence ID" value="KAK2035386.1"/>
    <property type="molecule type" value="Genomic_DNA"/>
</dbReference>
<keyword evidence="4 6" id="KW-1133">Transmembrane helix</keyword>
<proteinExistence type="predicted"/>
<dbReference type="InterPro" id="IPR010573">
    <property type="entry name" value="MFS_Str1/Tri12-like"/>
</dbReference>
<evidence type="ECO:0000256" key="6">
    <source>
        <dbReference type="SAM" id="Phobius"/>
    </source>
</evidence>
<evidence type="ECO:0000256" key="3">
    <source>
        <dbReference type="ARBA" id="ARBA00022692"/>
    </source>
</evidence>